<accession>A0A934QV61</accession>
<dbReference type="PIRSF" id="PIRSF006648">
    <property type="entry name" value="DrrB"/>
    <property type="match status" value="1"/>
</dbReference>
<keyword evidence="6" id="KW-1003">Cell membrane</keyword>
<dbReference type="PROSITE" id="PS51012">
    <property type="entry name" value="ABC_TM2"/>
    <property type="match status" value="1"/>
</dbReference>
<dbReference type="EMBL" id="JAENJH010000003">
    <property type="protein sequence ID" value="MBK1785903.1"/>
    <property type="molecule type" value="Genomic_DNA"/>
</dbReference>
<feature type="transmembrane region" description="Helical" evidence="6">
    <location>
        <begin position="39"/>
        <end position="62"/>
    </location>
</feature>
<comment type="caution">
    <text evidence="8">The sequence shown here is derived from an EMBL/GenBank/DDBJ whole genome shotgun (WGS) entry which is preliminary data.</text>
</comment>
<reference evidence="8" key="1">
    <citation type="submission" date="2020-12" db="EMBL/GenBank/DDBJ databases">
        <title>Prauserella sp. ASG 168, a novel actinomycete isolated from cave rock.</title>
        <authorList>
            <person name="Suriyachadkun C."/>
        </authorList>
    </citation>
    <scope>NUCLEOTIDE SEQUENCE</scope>
    <source>
        <strain evidence="8">ASG 168</strain>
    </source>
</reference>
<name>A0A934QV61_9PSEU</name>
<dbReference type="Proteomes" id="UP000635245">
    <property type="component" value="Unassembled WGS sequence"/>
</dbReference>
<protein>
    <recommendedName>
        <fullName evidence="6">Transport permease protein</fullName>
    </recommendedName>
</protein>
<dbReference type="PANTHER" id="PTHR43229">
    <property type="entry name" value="NODULATION PROTEIN J"/>
    <property type="match status" value="1"/>
</dbReference>
<gene>
    <name evidence="8" type="ORF">JHE00_16340</name>
</gene>
<feature type="domain" description="ABC transmembrane type-2" evidence="7">
    <location>
        <begin position="39"/>
        <end position="273"/>
    </location>
</feature>
<keyword evidence="9" id="KW-1185">Reference proteome</keyword>
<dbReference type="GO" id="GO:0140359">
    <property type="term" value="F:ABC-type transporter activity"/>
    <property type="evidence" value="ECO:0007669"/>
    <property type="project" value="InterPro"/>
</dbReference>
<dbReference type="InterPro" id="IPR013525">
    <property type="entry name" value="ABC2_TM"/>
</dbReference>
<dbReference type="PANTHER" id="PTHR43229:SF2">
    <property type="entry name" value="NODULATION PROTEIN J"/>
    <property type="match status" value="1"/>
</dbReference>
<keyword evidence="3 6" id="KW-1133">Transmembrane helix</keyword>
<dbReference type="RefSeq" id="WP_200318907.1">
    <property type="nucleotide sequence ID" value="NZ_JAENJH010000003.1"/>
</dbReference>
<feature type="transmembrane region" description="Helical" evidence="6">
    <location>
        <begin position="248"/>
        <end position="267"/>
    </location>
</feature>
<keyword evidence="6" id="KW-0813">Transport</keyword>
<evidence type="ECO:0000256" key="1">
    <source>
        <dbReference type="ARBA" id="ARBA00004141"/>
    </source>
</evidence>
<comment type="similarity">
    <text evidence="6">Belongs to the ABC-2 integral membrane protein family.</text>
</comment>
<evidence type="ECO:0000256" key="5">
    <source>
        <dbReference type="ARBA" id="ARBA00023251"/>
    </source>
</evidence>
<evidence type="ECO:0000313" key="9">
    <source>
        <dbReference type="Proteomes" id="UP000635245"/>
    </source>
</evidence>
<keyword evidence="5" id="KW-0046">Antibiotic resistance</keyword>
<dbReference type="AlphaFoldDB" id="A0A934QV61"/>
<evidence type="ECO:0000313" key="8">
    <source>
        <dbReference type="EMBL" id="MBK1785903.1"/>
    </source>
</evidence>
<dbReference type="GO" id="GO:0046677">
    <property type="term" value="P:response to antibiotic"/>
    <property type="evidence" value="ECO:0007669"/>
    <property type="project" value="UniProtKB-KW"/>
</dbReference>
<sequence length="275" mass="29646">MTALITAPPRTPLARLRWALADGWTVTRRDLTHWRNQPLQLVAGLLFSVMVLLMFGFLFGGAMFVPGGGDYREFLVPGVLALTMVFGVETTFTAISTDAARGVTDRFRSLPMAPSAVVLGRCTADLLSAVLTLAALVLAGLAMGWQWHNGVAGAFAAFALLLFLRLAMLWLGIYLGLVLRSPEAVMALQILVWPLGFLSSAFVAPATMPGWLAAVAEWNPLSATATAIRELFGNPGWGGQSWPSEHPVLLAVLWPLALTAVFCPLAIRGYRELSR</sequence>
<dbReference type="InterPro" id="IPR047817">
    <property type="entry name" value="ABC2_TM_bact-type"/>
</dbReference>
<evidence type="ECO:0000256" key="2">
    <source>
        <dbReference type="ARBA" id="ARBA00022692"/>
    </source>
</evidence>
<dbReference type="InterPro" id="IPR000412">
    <property type="entry name" value="ABC_2_transport"/>
</dbReference>
<evidence type="ECO:0000259" key="7">
    <source>
        <dbReference type="PROSITE" id="PS51012"/>
    </source>
</evidence>
<evidence type="ECO:0000256" key="3">
    <source>
        <dbReference type="ARBA" id="ARBA00022989"/>
    </source>
</evidence>
<feature type="transmembrane region" description="Helical" evidence="6">
    <location>
        <begin position="191"/>
        <end position="212"/>
    </location>
</feature>
<feature type="transmembrane region" description="Helical" evidence="6">
    <location>
        <begin position="116"/>
        <end position="142"/>
    </location>
</feature>
<comment type="subcellular location">
    <subcellularLocation>
        <location evidence="6">Cell membrane</location>
        <topology evidence="6">Multi-pass membrane protein</topology>
    </subcellularLocation>
    <subcellularLocation>
        <location evidence="1">Membrane</location>
        <topology evidence="1">Multi-pass membrane protein</topology>
    </subcellularLocation>
</comment>
<feature type="transmembrane region" description="Helical" evidence="6">
    <location>
        <begin position="74"/>
        <end position="95"/>
    </location>
</feature>
<organism evidence="8 9">
    <name type="scientific">Prauserella cavernicola</name>
    <dbReference type="NCBI Taxonomy" id="2800127"/>
    <lineage>
        <taxon>Bacteria</taxon>
        <taxon>Bacillati</taxon>
        <taxon>Actinomycetota</taxon>
        <taxon>Actinomycetes</taxon>
        <taxon>Pseudonocardiales</taxon>
        <taxon>Pseudonocardiaceae</taxon>
        <taxon>Prauserella</taxon>
    </lineage>
</organism>
<dbReference type="InterPro" id="IPR051784">
    <property type="entry name" value="Nod_factor_ABC_transporter"/>
</dbReference>
<dbReference type="Pfam" id="PF01061">
    <property type="entry name" value="ABC2_membrane"/>
    <property type="match status" value="1"/>
</dbReference>
<evidence type="ECO:0000256" key="6">
    <source>
        <dbReference type="RuleBase" id="RU361157"/>
    </source>
</evidence>
<evidence type="ECO:0000256" key="4">
    <source>
        <dbReference type="ARBA" id="ARBA00023136"/>
    </source>
</evidence>
<keyword evidence="4 6" id="KW-0472">Membrane</keyword>
<feature type="transmembrane region" description="Helical" evidence="6">
    <location>
        <begin position="154"/>
        <end position="179"/>
    </location>
</feature>
<proteinExistence type="inferred from homology"/>
<keyword evidence="2 6" id="KW-0812">Transmembrane</keyword>
<dbReference type="GO" id="GO:0043190">
    <property type="term" value="C:ATP-binding cassette (ABC) transporter complex"/>
    <property type="evidence" value="ECO:0007669"/>
    <property type="project" value="InterPro"/>
</dbReference>